<evidence type="ECO:0000313" key="4">
    <source>
        <dbReference type="Proteomes" id="UP000275368"/>
    </source>
</evidence>
<dbReference type="GO" id="GO:0005975">
    <property type="term" value="P:carbohydrate metabolic process"/>
    <property type="evidence" value="ECO:0007669"/>
    <property type="project" value="InterPro"/>
</dbReference>
<reference evidence="3 4" key="1">
    <citation type="submission" date="2018-11" db="EMBL/GenBank/DDBJ databases">
        <title>Complete genome sequence of Paenibacillus baekrokdamisoli strain KCTC 33723.</title>
        <authorList>
            <person name="Kang S.W."/>
            <person name="Lee K.C."/>
            <person name="Kim K.K."/>
            <person name="Kim J.S."/>
            <person name="Kim D.S."/>
            <person name="Ko S.H."/>
            <person name="Yang S.H."/>
            <person name="Lee J.S."/>
        </authorList>
    </citation>
    <scope>NUCLEOTIDE SEQUENCE [LARGE SCALE GENOMIC DNA]</scope>
    <source>
        <strain evidence="3 4">KCTC 33723</strain>
    </source>
</reference>
<keyword evidence="1" id="KW-0326">Glycosidase</keyword>
<dbReference type="InterPro" id="IPR029070">
    <property type="entry name" value="Chitinase_insertion_sf"/>
</dbReference>
<name>A0A3G9J7T0_9BACL</name>
<evidence type="ECO:0000313" key="3">
    <source>
        <dbReference type="EMBL" id="BBH24405.1"/>
    </source>
</evidence>
<dbReference type="InterPro" id="IPR001579">
    <property type="entry name" value="Glyco_hydro_18_chit_AS"/>
</dbReference>
<dbReference type="SUPFAM" id="SSF51445">
    <property type="entry name" value="(Trans)glycosidases"/>
    <property type="match status" value="1"/>
</dbReference>
<accession>A0A3G9J7T0</accession>
<sequence length="536" mass="59176">MKRKIGRIALLAVVGLYLASYLLQHASAQSAMPYNDISSSFAKSEIIDLYEKNIITGTSASTFSPTQSITRAEFVTVLDRMLRLHPVSSPVSPFTDVSKSAWYYGWIQAAVQLGLAEGTSASTFAPAKSVTRQEAAALLARALKQPEAVTSVSKGFKDSSLIAAWAKAPIGTMQKLGLMKGDNTGKFRPNDSITRQETAVMIDRVLQNNSWSAELKSKAQDTVQLGWQYDQTTSEYEQSVLQSNVNTLSPRWYFMGNSGAITDNTDSSLITWAKKNKKKVWAMVGNRSNQEVTHQVLSDSTSRNQVINNLTAIVKRYGLDGLNIDFENVAPEDRAVMTTFITDLSEKLHAIDAVLAVNVSPDLEWDWTEAFDYAELGKHADYIVMMGYDEHWSGGTVAGSVASLPFVESAINKLLKAVSNEKVILAMPYYNLDWTLNESGGVSSADFITLIEQNQLINTYSSKLVWDSSGGQYTTSYTKNRVKHSIWIEDGRSLTAKYKLAANNHIAGTAFWYVGSESPDIWTSLSNAELFFGYSF</sequence>
<dbReference type="PROSITE" id="PS51272">
    <property type="entry name" value="SLH"/>
    <property type="match status" value="3"/>
</dbReference>
<evidence type="ECO:0000256" key="1">
    <source>
        <dbReference type="RuleBase" id="RU000489"/>
    </source>
</evidence>
<dbReference type="Proteomes" id="UP000275368">
    <property type="component" value="Chromosome"/>
</dbReference>
<dbReference type="PANTHER" id="PTHR46066">
    <property type="entry name" value="CHITINASE DOMAIN-CONTAINING PROTEIN 1 FAMILY MEMBER"/>
    <property type="match status" value="1"/>
</dbReference>
<keyword evidence="4" id="KW-1185">Reference proteome</keyword>
<comment type="similarity">
    <text evidence="2">Belongs to the glycosyl hydrolase 18 family.</text>
</comment>
<dbReference type="Gene3D" id="3.10.50.10">
    <property type="match status" value="1"/>
</dbReference>
<dbReference type="PROSITE" id="PS51910">
    <property type="entry name" value="GH18_2"/>
    <property type="match status" value="1"/>
</dbReference>
<dbReference type="SMART" id="SM00636">
    <property type="entry name" value="Glyco_18"/>
    <property type="match status" value="1"/>
</dbReference>
<dbReference type="KEGG" id="pbk:Back11_57500"/>
<gene>
    <name evidence="3" type="ORF">Back11_57500</name>
</gene>
<evidence type="ECO:0000256" key="2">
    <source>
        <dbReference type="RuleBase" id="RU004453"/>
    </source>
</evidence>
<protein>
    <submittedName>
        <fullName evidence="3">Uncharacterized protein</fullName>
    </submittedName>
</protein>
<dbReference type="EMBL" id="AP019308">
    <property type="protein sequence ID" value="BBH24405.1"/>
    <property type="molecule type" value="Genomic_DNA"/>
</dbReference>
<keyword evidence="1" id="KW-0378">Hydrolase</keyword>
<organism evidence="3 4">
    <name type="scientific">Paenibacillus baekrokdamisoli</name>
    <dbReference type="NCBI Taxonomy" id="1712516"/>
    <lineage>
        <taxon>Bacteria</taxon>
        <taxon>Bacillati</taxon>
        <taxon>Bacillota</taxon>
        <taxon>Bacilli</taxon>
        <taxon>Bacillales</taxon>
        <taxon>Paenibacillaceae</taxon>
        <taxon>Paenibacillus</taxon>
    </lineage>
</organism>
<dbReference type="Pfam" id="PF00395">
    <property type="entry name" value="SLH"/>
    <property type="match status" value="3"/>
</dbReference>
<dbReference type="Gene3D" id="3.20.20.80">
    <property type="entry name" value="Glycosidases"/>
    <property type="match status" value="1"/>
</dbReference>
<dbReference type="AlphaFoldDB" id="A0A3G9J7T0"/>
<dbReference type="InterPro" id="IPR011583">
    <property type="entry name" value="Chitinase_II/V-like_cat"/>
</dbReference>
<dbReference type="GO" id="GO:0008061">
    <property type="term" value="F:chitin binding"/>
    <property type="evidence" value="ECO:0007669"/>
    <property type="project" value="InterPro"/>
</dbReference>
<dbReference type="InterPro" id="IPR001223">
    <property type="entry name" value="Glyco_hydro18_cat"/>
</dbReference>
<dbReference type="PROSITE" id="PS01095">
    <property type="entry name" value="GH18_1"/>
    <property type="match status" value="1"/>
</dbReference>
<dbReference type="InterPro" id="IPR017853">
    <property type="entry name" value="GH"/>
</dbReference>
<proteinExistence type="inferred from homology"/>
<dbReference type="RefSeq" id="WP_232016062.1">
    <property type="nucleotide sequence ID" value="NZ_AP019308.1"/>
</dbReference>
<dbReference type="Pfam" id="PF00704">
    <property type="entry name" value="Glyco_hydro_18"/>
    <property type="match status" value="1"/>
</dbReference>
<dbReference type="InterPro" id="IPR001119">
    <property type="entry name" value="SLH_dom"/>
</dbReference>
<dbReference type="GO" id="GO:0004553">
    <property type="term" value="F:hydrolase activity, hydrolyzing O-glycosyl compounds"/>
    <property type="evidence" value="ECO:0007669"/>
    <property type="project" value="InterPro"/>
</dbReference>
<dbReference type="PANTHER" id="PTHR46066:SF2">
    <property type="entry name" value="CHITINASE DOMAIN-CONTAINING PROTEIN 1"/>
    <property type="match status" value="1"/>
</dbReference>